<dbReference type="WBParaSite" id="Bm485.2">
    <property type="protein sequence ID" value="Bm485.2"/>
    <property type="gene ID" value="WBGene00220746"/>
</dbReference>
<reference evidence="3" key="3">
    <citation type="submission" date="2019-12" db="UniProtKB">
        <authorList>
            <consortium name="WormBaseParasite"/>
        </authorList>
    </citation>
    <scope>IDENTIFICATION</scope>
</reference>
<proteinExistence type="predicted"/>
<dbReference type="GeneID" id="6105363"/>
<evidence type="ECO:0000313" key="3">
    <source>
        <dbReference type="WBParaSite" id="Bm485.1"/>
    </source>
</evidence>
<organism evidence="2 3">
    <name type="scientific">Brugia malayi</name>
    <name type="common">Filarial nematode worm</name>
    <dbReference type="NCBI Taxonomy" id="6279"/>
    <lineage>
        <taxon>Eukaryota</taxon>
        <taxon>Metazoa</taxon>
        <taxon>Ecdysozoa</taxon>
        <taxon>Nematoda</taxon>
        <taxon>Chromadorea</taxon>
        <taxon>Rhabditida</taxon>
        <taxon>Spirurina</taxon>
        <taxon>Spiruromorpha</taxon>
        <taxon>Filarioidea</taxon>
        <taxon>Onchocercidae</taxon>
        <taxon>Brugia</taxon>
    </lineage>
</organism>
<reference evidence="1" key="2">
    <citation type="submission" date="2019-04" db="EMBL/GenBank/DDBJ databases">
        <authorList>
            <person name="Howe K."/>
            <person name="Paulini M."/>
            <person name="Williams G."/>
        </authorList>
    </citation>
    <scope>NUCLEOTIDE SEQUENCE [LARGE SCALE GENOMIC DNA]</scope>
    <source>
        <strain evidence="1">FR3</strain>
    </source>
</reference>
<accession>A0A4E9FZ96</accession>
<dbReference type="AlphaFoldDB" id="A0A5S6PNS1"/>
<reference evidence="2" key="1">
    <citation type="journal article" date="2007" name="Science">
        <title>Draft genome of the filarial nematode parasite Brugia malayi.</title>
        <authorList>
            <person name="Ghedin E."/>
            <person name="Wang S."/>
            <person name="Spiro D."/>
            <person name="Caler E."/>
            <person name="Zhao Q."/>
            <person name="Crabtree J."/>
            <person name="Allen J.E."/>
            <person name="Delcher A.L."/>
            <person name="Guiliano D.B."/>
            <person name="Miranda-Saavedra D."/>
            <person name="Angiuoli S.V."/>
            <person name="Creasy T."/>
            <person name="Amedeo P."/>
            <person name="Haas B."/>
            <person name="El-Sayed N.M."/>
            <person name="Wortman J.R."/>
            <person name="Feldblyum T."/>
            <person name="Tallon L."/>
            <person name="Schatz M."/>
            <person name="Shumway M."/>
            <person name="Koo H."/>
            <person name="Salzberg S.L."/>
            <person name="Schobel S."/>
            <person name="Pertea M."/>
            <person name="Pop M."/>
            <person name="White O."/>
            <person name="Barton G.J."/>
            <person name="Carlow C.K."/>
            <person name="Crawford M.J."/>
            <person name="Daub J."/>
            <person name="Dimmic M.W."/>
            <person name="Estes C.F."/>
            <person name="Foster J.M."/>
            <person name="Ganatra M."/>
            <person name="Gregory W.F."/>
            <person name="Johnson N.M."/>
            <person name="Jin J."/>
            <person name="Komuniecki R."/>
            <person name="Korf I."/>
            <person name="Kumar S."/>
            <person name="Laney S."/>
            <person name="Li B.W."/>
            <person name="Li W."/>
            <person name="Lindblom T.H."/>
            <person name="Lustigman S."/>
            <person name="Ma D."/>
            <person name="Maina C.V."/>
            <person name="Martin D.M."/>
            <person name="McCarter J.P."/>
            <person name="McReynolds L."/>
            <person name="Mitreva M."/>
            <person name="Nutman T.B."/>
            <person name="Parkinson J."/>
            <person name="Peregrin-Alvarez J.M."/>
            <person name="Poole C."/>
            <person name="Ren Q."/>
            <person name="Saunders L."/>
            <person name="Sluder A.E."/>
            <person name="Smith K."/>
            <person name="Stanke M."/>
            <person name="Unnasch T.R."/>
            <person name="Ware J."/>
            <person name="Wei A.D."/>
            <person name="Weil G."/>
            <person name="Williams D.J."/>
            <person name="Zhang Y."/>
            <person name="Williams S.A."/>
            <person name="Fraser-Liggett C."/>
            <person name="Slatko B."/>
            <person name="Blaxter M.L."/>
            <person name="Scott A.L."/>
        </authorList>
    </citation>
    <scope>NUCLEOTIDE SEQUENCE</scope>
    <source>
        <strain evidence="2">FR3</strain>
    </source>
</reference>
<dbReference type="EMBL" id="CAAKNF010000195">
    <property type="protein sequence ID" value="VIO98344.1"/>
    <property type="molecule type" value="Genomic_DNA"/>
</dbReference>
<keyword evidence="2" id="KW-1185">Reference proteome</keyword>
<evidence type="ECO:0000313" key="1">
    <source>
        <dbReference type="EMBL" id="VIO98344.1"/>
    </source>
</evidence>
<evidence type="ECO:0000313" key="2">
    <source>
        <dbReference type="Proteomes" id="UP000006672"/>
    </source>
</evidence>
<dbReference type="WBParaSite" id="Bm485.1">
    <property type="protein sequence ID" value="Bm485.1"/>
    <property type="gene ID" value="WBGene00220746"/>
</dbReference>
<protein>
    <submittedName>
        <fullName evidence="1 3">Uncharacterized protein</fullName>
    </submittedName>
</protein>
<dbReference type="CTD" id="6105363"/>
<dbReference type="KEGG" id="bmy:BM_BM485"/>
<sequence>MQTSLDLKMNSVIQNVRSKTADNFKVYRKCVNGITSKGSYHCW</sequence>
<dbReference type="Proteomes" id="UP000006672">
    <property type="component" value="Unassembled WGS sequence"/>
</dbReference>
<dbReference type="RefSeq" id="XP_001901947.1">
    <property type="nucleotide sequence ID" value="XM_001901912.1"/>
</dbReference>
<name>A0A5S6PNS1_BRUMA</name>
<gene>
    <name evidence="1 3" type="primary">Bm485</name>
    <name evidence="1" type="ORF">BM_BM485</name>
</gene>
<accession>A0A5S6PNS1</accession>